<evidence type="ECO:0000313" key="2">
    <source>
        <dbReference type="Proteomes" id="UP000759298"/>
    </source>
</evidence>
<comment type="caution">
    <text evidence="1">The sequence shown here is derived from an EMBL/GenBank/DDBJ whole genome shotgun (WGS) entry which is preliminary data.</text>
</comment>
<proteinExistence type="predicted"/>
<evidence type="ECO:0000313" key="1">
    <source>
        <dbReference type="EMBL" id="MBY8337924.1"/>
    </source>
</evidence>
<name>A0ABS7PFT2_9SPHN</name>
<protein>
    <submittedName>
        <fullName evidence="1">Uncharacterized protein</fullName>
    </submittedName>
</protein>
<dbReference type="EMBL" id="JAHWXP010000003">
    <property type="protein sequence ID" value="MBY8337924.1"/>
    <property type="molecule type" value="Genomic_DNA"/>
</dbReference>
<sequence>MEFSFAHQGGNCSTCAWIAAEGTIEEGDAAALLAFIEAEQIDYLNLIRINSPGGNLAAALELGQLIRDREFDVIVSETYKSEEEPYGIYDNIELAREGVCASACVFVLMGGVTREMEDGSLIGVHQFAPEADDISQTSATTSETQSLVALLQSYTMSMGVDPVVLALASATKPDEMAWLDRLELESVNLLTYRASFEPSKWSLEPLDDRLIAKTVQEQANGRGLVVILDCGLMHVGFQVRTRRIEEVAKSIRGVALEIDGTSIRYDLQVVDVTSDDGLILVSLAPVHRAISMAEASNNRLVLDVDLPHAFLEEFGGWTYRIPTSNLEEVAPHMRRSCR</sequence>
<reference evidence="1 2" key="1">
    <citation type="submission" date="2021-07" db="EMBL/GenBank/DDBJ databases">
        <title>Alteriqipengyuania abyssalis NZ-12B nov, sp.nov isolated from deep sea sponge in pacific ocean.</title>
        <authorList>
            <person name="Tareen S."/>
            <person name="Wink J."/>
        </authorList>
    </citation>
    <scope>NUCLEOTIDE SEQUENCE [LARGE SCALE GENOMIC DNA]</scope>
    <source>
        <strain evidence="1 2">NZ-12B</strain>
    </source>
</reference>
<accession>A0ABS7PFT2</accession>
<keyword evidence="2" id="KW-1185">Reference proteome</keyword>
<dbReference type="RefSeq" id="WP_222825411.1">
    <property type="nucleotide sequence ID" value="NZ_JAHWXP010000003.1"/>
</dbReference>
<dbReference type="InterPro" id="IPR029045">
    <property type="entry name" value="ClpP/crotonase-like_dom_sf"/>
</dbReference>
<dbReference type="Gene3D" id="3.90.226.10">
    <property type="entry name" value="2-enoyl-CoA Hydratase, Chain A, domain 1"/>
    <property type="match status" value="1"/>
</dbReference>
<gene>
    <name evidence="1" type="ORF">KYN89_12810</name>
</gene>
<dbReference type="Proteomes" id="UP000759298">
    <property type="component" value="Unassembled WGS sequence"/>
</dbReference>
<dbReference type="SUPFAM" id="SSF52096">
    <property type="entry name" value="ClpP/crotonase"/>
    <property type="match status" value="1"/>
</dbReference>
<organism evidence="1 2">
    <name type="scientific">Alteriqipengyuania abyssalis</name>
    <dbReference type="NCBI Taxonomy" id="2860200"/>
    <lineage>
        <taxon>Bacteria</taxon>
        <taxon>Pseudomonadati</taxon>
        <taxon>Pseudomonadota</taxon>
        <taxon>Alphaproteobacteria</taxon>
        <taxon>Sphingomonadales</taxon>
        <taxon>Erythrobacteraceae</taxon>
        <taxon>Alteriqipengyuania</taxon>
    </lineage>
</organism>